<dbReference type="Proteomes" id="UP000472372">
    <property type="component" value="Chromosome 4"/>
</dbReference>
<feature type="region of interest" description="Disordered" evidence="1">
    <location>
        <begin position="1"/>
        <end position="47"/>
    </location>
</feature>
<protein>
    <submittedName>
        <fullName evidence="2">Uncharacterized protein</fullName>
    </submittedName>
</protein>
<evidence type="ECO:0000256" key="1">
    <source>
        <dbReference type="SAM" id="MobiDB-lite"/>
    </source>
</evidence>
<dbReference type="AlphaFoldDB" id="A0A6S6W094"/>
<reference evidence="2" key="1">
    <citation type="submission" date="2021-02" db="EMBL/GenBank/DDBJ databases">
        <authorList>
            <person name="Syme A R."/>
            <person name="Syme A R."/>
            <person name="Moolhuijzen P."/>
        </authorList>
    </citation>
    <scope>NUCLEOTIDE SEQUENCE</scope>
    <source>
        <strain evidence="2">W1-1</strain>
    </source>
</reference>
<feature type="compositionally biased region" description="Basic and acidic residues" evidence="1">
    <location>
        <begin position="30"/>
        <end position="47"/>
    </location>
</feature>
<dbReference type="EMBL" id="HG992980">
    <property type="protein sequence ID" value="CAE7032119.1"/>
    <property type="molecule type" value="Genomic_DNA"/>
</dbReference>
<evidence type="ECO:0000313" key="3">
    <source>
        <dbReference type="Proteomes" id="UP000472372"/>
    </source>
</evidence>
<evidence type="ECO:0000313" key="2">
    <source>
        <dbReference type="EMBL" id="CAE7032119.1"/>
    </source>
</evidence>
<sequence>MSGCSLDKAIEQGTSSPSGDIPCPAQHPRFRPEKVPEGLKKPCRPRDATSDCLNKKFPDTGSLYFQTIDDAKASMDCVQWRAPVQDGTIPQTDEDHRDIAKQLVNAFKEMSVARDTEGNAYRKRLSPTHDSYYGDWAIEACAWDIIRMVKAIHTEGFKAAIYDKTVIDSIGQTQLWTFKERIDWICMALKTSKANAVSLMKNEKIWTIIGAPHKLYSSTLTNSVSNKHRGVWVIHGRNADPDHQPRTKRQRTHHTPSSSVDVKMGTEEIEDIKVGRDAGAVENNQSGVAGGNEAFQATEAVQAAKATQAMKTTATIKPACEQYKLRESKYDITPMPASYTARNQGIGLPRSQPPGLPIRNNTSFVSAPLPLQQQSFWHPVQRPRDVQMAKNAQMVKLTSGGELPKRNEQVANDAQIVQLMFGELPTRDDKIWVDIATGGGAIKSSTYKHVVEKAVAGKECGFNNSAAATKGTAVTQVYNQPVPQTFSVQPQRMYDAATLEDALLLASLKEPR</sequence>
<gene>
    <name evidence="2" type="ORF">PTTW11_04929</name>
</gene>
<proteinExistence type="predicted"/>
<name>A0A6S6W094_9PLEO</name>
<organism evidence="2 3">
    <name type="scientific">Pyrenophora teres f. teres</name>
    <dbReference type="NCBI Taxonomy" id="97479"/>
    <lineage>
        <taxon>Eukaryota</taxon>
        <taxon>Fungi</taxon>
        <taxon>Dikarya</taxon>
        <taxon>Ascomycota</taxon>
        <taxon>Pezizomycotina</taxon>
        <taxon>Dothideomycetes</taxon>
        <taxon>Pleosporomycetidae</taxon>
        <taxon>Pleosporales</taxon>
        <taxon>Pleosporineae</taxon>
        <taxon>Pleosporaceae</taxon>
        <taxon>Pyrenophora</taxon>
    </lineage>
</organism>
<accession>A0A6S6W094</accession>
<feature type="region of interest" description="Disordered" evidence="1">
    <location>
        <begin position="236"/>
        <end position="261"/>
    </location>
</feature>